<keyword evidence="3" id="KW-1185">Reference proteome</keyword>
<organism evidence="2 3">
    <name type="scientific">Didymella rabiei</name>
    <name type="common">Chickpea ascochyta blight fungus</name>
    <name type="synonym">Mycosphaerella rabiei</name>
    <dbReference type="NCBI Taxonomy" id="5454"/>
    <lineage>
        <taxon>Eukaryota</taxon>
        <taxon>Fungi</taxon>
        <taxon>Dikarya</taxon>
        <taxon>Ascomycota</taxon>
        <taxon>Pezizomycotina</taxon>
        <taxon>Dothideomycetes</taxon>
        <taxon>Pleosporomycetidae</taxon>
        <taxon>Pleosporales</taxon>
        <taxon>Pleosporineae</taxon>
        <taxon>Didymellaceae</taxon>
        <taxon>Ascochyta</taxon>
    </lineage>
</organism>
<dbReference type="EMBL" id="JYNV01000194">
    <property type="protein sequence ID" value="KZM23480.1"/>
    <property type="molecule type" value="Genomic_DNA"/>
</dbReference>
<dbReference type="Proteomes" id="UP000076837">
    <property type="component" value="Unassembled WGS sequence"/>
</dbReference>
<gene>
    <name evidence="2" type="ORF">ST47_g5345</name>
</gene>
<evidence type="ECO:0000313" key="3">
    <source>
        <dbReference type="Proteomes" id="UP000076837"/>
    </source>
</evidence>
<accession>A0A163E2J9</accession>
<reference evidence="2 3" key="1">
    <citation type="journal article" date="2016" name="Sci. Rep.">
        <title>Draft genome sequencing and secretome analysis of fungal phytopathogen Ascochyta rabiei provides insight into the necrotrophic effector repertoire.</title>
        <authorList>
            <person name="Verma S."/>
            <person name="Gazara R.K."/>
            <person name="Nizam S."/>
            <person name="Parween S."/>
            <person name="Chattopadhyay D."/>
            <person name="Verma P.K."/>
        </authorList>
    </citation>
    <scope>NUCLEOTIDE SEQUENCE [LARGE SCALE GENOMIC DNA]</scope>
    <source>
        <strain evidence="2 3">ArDII</strain>
    </source>
</reference>
<feature type="region of interest" description="Disordered" evidence="1">
    <location>
        <begin position="126"/>
        <end position="161"/>
    </location>
</feature>
<protein>
    <submittedName>
        <fullName evidence="2">Uncharacterized protein</fullName>
    </submittedName>
</protein>
<sequence>MSPKRKPKTQALPTPAPENISNREYYRASETTDTSPHADELMEFPPGPPAEEQQDGSGERSEVQSREQDDGGFVELSRPGRPSPSPSDIVARCELEDARAMGDLERSTRGLERRERKRLLIALQERRRRDREVQAEEGERRGGEERNAEYDEMQRKGREEV</sequence>
<name>A0A163E2J9_DIDRA</name>
<feature type="compositionally biased region" description="Basic and acidic residues" evidence="1">
    <location>
        <begin position="57"/>
        <end position="69"/>
    </location>
</feature>
<proteinExistence type="predicted"/>
<evidence type="ECO:0000256" key="1">
    <source>
        <dbReference type="SAM" id="MobiDB-lite"/>
    </source>
</evidence>
<dbReference type="OrthoDB" id="3941474at2759"/>
<evidence type="ECO:0000313" key="2">
    <source>
        <dbReference type="EMBL" id="KZM23480.1"/>
    </source>
</evidence>
<feature type="region of interest" description="Disordered" evidence="1">
    <location>
        <begin position="1"/>
        <end position="89"/>
    </location>
</feature>
<comment type="caution">
    <text evidence="2">The sequence shown here is derived from an EMBL/GenBank/DDBJ whole genome shotgun (WGS) entry which is preliminary data.</text>
</comment>
<dbReference type="AlphaFoldDB" id="A0A163E2J9"/>